<organism evidence="2 3">
    <name type="scientific">Escallonia herrerae</name>
    <dbReference type="NCBI Taxonomy" id="1293975"/>
    <lineage>
        <taxon>Eukaryota</taxon>
        <taxon>Viridiplantae</taxon>
        <taxon>Streptophyta</taxon>
        <taxon>Embryophyta</taxon>
        <taxon>Tracheophyta</taxon>
        <taxon>Spermatophyta</taxon>
        <taxon>Magnoliopsida</taxon>
        <taxon>eudicotyledons</taxon>
        <taxon>Gunneridae</taxon>
        <taxon>Pentapetalae</taxon>
        <taxon>asterids</taxon>
        <taxon>campanulids</taxon>
        <taxon>Escalloniales</taxon>
        <taxon>Escalloniaceae</taxon>
        <taxon>Escallonia</taxon>
    </lineage>
</organism>
<reference evidence="2" key="1">
    <citation type="submission" date="2022-12" db="EMBL/GenBank/DDBJ databases">
        <title>Draft genome assemblies for two species of Escallonia (Escalloniales).</title>
        <authorList>
            <person name="Chanderbali A."/>
            <person name="Dervinis C."/>
            <person name="Anghel I."/>
            <person name="Soltis D."/>
            <person name="Soltis P."/>
            <person name="Zapata F."/>
        </authorList>
    </citation>
    <scope>NUCLEOTIDE SEQUENCE</scope>
    <source>
        <strain evidence="2">UCBG64.0493</strain>
        <tissue evidence="2">Leaf</tissue>
    </source>
</reference>
<dbReference type="AlphaFoldDB" id="A0AA88VW49"/>
<comment type="caution">
    <text evidence="2">The sequence shown here is derived from an EMBL/GenBank/DDBJ whole genome shotgun (WGS) entry which is preliminary data.</text>
</comment>
<evidence type="ECO:0000256" key="1">
    <source>
        <dbReference type="SAM" id="MobiDB-lite"/>
    </source>
</evidence>
<feature type="region of interest" description="Disordered" evidence="1">
    <location>
        <begin position="330"/>
        <end position="349"/>
    </location>
</feature>
<accession>A0AA88VW49</accession>
<sequence length="475" mass="53790">MIRSTRDWRTGRRHAKIQTFHVARKLDVNSLLQHLLIEIQSTISRTNGSKLTQHDVLGNTPQVDRQRRGFYFFGNINDFPQPRNTKSDILGTNTSIVEVKCLTSKPVLIQHPLTCKRAAKENVEKESGILLSFHAHRIITGDNLQPLLKLINSFHNLHRMHIRRSSQVNLKCLLCIPDKPLEIHRHRPRIITSGSNLRSQLESICFKFLDFCIKHIAELPNCFQILNMFWQHVVWVPLLIIKLIPEHLVKLGLLHFKSIKLLIGNCVSNPNTETILQKPVVNKPLGMAQKFSSSIRANLLPVPEKGRPDRCVAWIKLKMYPSSQKVELAEEGSVGPAGSSNQGGHTWDSNPTRLPYLSCLRPTSDSVYIPDMTKKYLISEYFGAIKANATHNTENGLQKPDVEHRLCQLEVPKMAGALSHVGHTSLALELPVNGAQPRVTQSVRLRLPALRRLAVLNSEELCALPRREEAECLRN</sequence>
<gene>
    <name evidence="2" type="ORF">RJ639_005854</name>
</gene>
<protein>
    <submittedName>
        <fullName evidence="2">Uncharacterized protein</fullName>
    </submittedName>
</protein>
<dbReference type="EMBL" id="JAVXUP010001058">
    <property type="protein sequence ID" value="KAK3016581.1"/>
    <property type="molecule type" value="Genomic_DNA"/>
</dbReference>
<name>A0AA88VW49_9ASTE</name>
<evidence type="ECO:0000313" key="3">
    <source>
        <dbReference type="Proteomes" id="UP001188597"/>
    </source>
</evidence>
<dbReference type="Proteomes" id="UP001188597">
    <property type="component" value="Unassembled WGS sequence"/>
</dbReference>
<keyword evidence="3" id="KW-1185">Reference proteome</keyword>
<feature type="compositionally biased region" description="Polar residues" evidence="1">
    <location>
        <begin position="338"/>
        <end position="349"/>
    </location>
</feature>
<proteinExistence type="predicted"/>
<evidence type="ECO:0000313" key="2">
    <source>
        <dbReference type="EMBL" id="KAK3016581.1"/>
    </source>
</evidence>